<feature type="domain" description="DUF1559" evidence="1">
    <location>
        <begin position="38"/>
        <end position="321"/>
    </location>
</feature>
<dbReference type="Gene3D" id="3.30.700.10">
    <property type="entry name" value="Glycoprotein, Type 4 Pilin"/>
    <property type="match status" value="1"/>
</dbReference>
<evidence type="ECO:0000259" key="1">
    <source>
        <dbReference type="Pfam" id="PF07596"/>
    </source>
</evidence>
<dbReference type="InterPro" id="IPR011453">
    <property type="entry name" value="DUF1559"/>
</dbReference>
<organism evidence="2 3">
    <name type="scientific">Thermogutta terrifontis</name>
    <dbReference type="NCBI Taxonomy" id="1331910"/>
    <lineage>
        <taxon>Bacteria</taxon>
        <taxon>Pseudomonadati</taxon>
        <taxon>Planctomycetota</taxon>
        <taxon>Planctomycetia</taxon>
        <taxon>Pirellulales</taxon>
        <taxon>Thermoguttaceae</taxon>
        <taxon>Thermogutta</taxon>
    </lineage>
</organism>
<dbReference type="EMBL" id="CP018477">
    <property type="protein sequence ID" value="ASV73549.1"/>
    <property type="molecule type" value="Genomic_DNA"/>
</dbReference>
<dbReference type="Pfam" id="PF07963">
    <property type="entry name" value="N_methyl"/>
    <property type="match status" value="1"/>
</dbReference>
<dbReference type="InterPro" id="IPR012902">
    <property type="entry name" value="N_methyl_site"/>
</dbReference>
<dbReference type="NCBIfam" id="TIGR04294">
    <property type="entry name" value="pre_pil_HX9DG"/>
    <property type="match status" value="1"/>
</dbReference>
<evidence type="ECO:0000313" key="3">
    <source>
        <dbReference type="Proteomes" id="UP000215086"/>
    </source>
</evidence>
<dbReference type="KEGG" id="ttf:THTE_0947"/>
<dbReference type="PANTHER" id="PTHR30093">
    <property type="entry name" value="GENERAL SECRETION PATHWAY PROTEIN G"/>
    <property type="match status" value="1"/>
</dbReference>
<dbReference type="Proteomes" id="UP000215086">
    <property type="component" value="Chromosome"/>
</dbReference>
<gene>
    <name evidence="2" type="ORF">THTE_0947</name>
</gene>
<keyword evidence="3" id="KW-1185">Reference proteome</keyword>
<dbReference type="NCBIfam" id="TIGR02532">
    <property type="entry name" value="IV_pilin_GFxxxE"/>
    <property type="match status" value="1"/>
</dbReference>
<name>A0A286RC60_9BACT</name>
<dbReference type="RefSeq" id="WP_237260193.1">
    <property type="nucleotide sequence ID" value="NZ_CP018477.1"/>
</dbReference>
<dbReference type="InterPro" id="IPR045584">
    <property type="entry name" value="Pilin-like"/>
</dbReference>
<accession>A0A286RC60</accession>
<dbReference type="InterPro" id="IPR027558">
    <property type="entry name" value="Pre_pil_HX9DG_C"/>
</dbReference>
<proteinExistence type="predicted"/>
<evidence type="ECO:0000313" key="2">
    <source>
        <dbReference type="EMBL" id="ASV73549.1"/>
    </source>
</evidence>
<dbReference type="AlphaFoldDB" id="A0A286RC60"/>
<dbReference type="Pfam" id="PF07596">
    <property type="entry name" value="SBP_bac_10"/>
    <property type="match status" value="1"/>
</dbReference>
<dbReference type="PANTHER" id="PTHR30093:SF2">
    <property type="entry name" value="TYPE II SECRETION SYSTEM PROTEIN H"/>
    <property type="match status" value="1"/>
</dbReference>
<protein>
    <recommendedName>
        <fullName evidence="1">DUF1559 domain-containing protein</fullName>
    </recommendedName>
</protein>
<dbReference type="SUPFAM" id="SSF54523">
    <property type="entry name" value="Pili subunits"/>
    <property type="match status" value="1"/>
</dbReference>
<sequence>MKTLRPMDDGRSAFTLVELLVVIAIIGLLVALLLPAVQAAREAARRAQCLNNLKQLGLAVHNYASNWGCFPSSAIVDRNVQATGNNVSWGVHGRILPFIEQVPLGSQVNLVEAWDSQLVIDGVRIPVFACPSDPKSSEIRDTGAGKPRLYPTTYGFNLGVYFVYDPVTGRGGDGIAFPNSAVTWAGVIDGTSHTLLASEVKAWQPYRRNGGPPSTNIPASAAEASTVVASAGEAKTTGHTEWPDGRVHHTGFTACLPPNTRVPCDIGGRTEDCDYNSWQEGKNGINGAPTYAIVTARSFHPGGVNAVHVDGSARFYAQTIELPVWRALATRAGRELVPNQ</sequence>
<reference evidence="2 3" key="1">
    <citation type="journal article" name="Front. Microbiol.">
        <title>Sugar Metabolism of the First Thermophilic Planctomycete Thermogutta terrifontis: Comparative Genomic and Transcriptomic Approaches.</title>
        <authorList>
            <person name="Elcheninov A.G."/>
            <person name="Menzel P."/>
            <person name="Gudbergsdottir S.R."/>
            <person name="Slesarev A.I."/>
            <person name="Kadnikov V.V."/>
            <person name="Krogh A."/>
            <person name="Bonch-Osmolovskaya E.A."/>
            <person name="Peng X."/>
            <person name="Kublanov I.V."/>
        </authorList>
    </citation>
    <scope>NUCLEOTIDE SEQUENCE [LARGE SCALE GENOMIC DNA]</scope>
    <source>
        <strain evidence="2 3">R1</strain>
    </source>
</reference>